<feature type="compositionally biased region" description="Basic and acidic residues" evidence="4">
    <location>
        <begin position="99"/>
        <end position="108"/>
    </location>
</feature>
<dbReference type="InterPro" id="IPR028889">
    <property type="entry name" value="USP"/>
</dbReference>
<dbReference type="PANTHER" id="PTHR24006">
    <property type="entry name" value="UBIQUITIN CARBOXYL-TERMINAL HYDROLASE"/>
    <property type="match status" value="1"/>
</dbReference>
<feature type="domain" description="USP" evidence="6">
    <location>
        <begin position="1640"/>
        <end position="2008"/>
    </location>
</feature>
<feature type="compositionally biased region" description="Basic and acidic residues" evidence="4">
    <location>
        <begin position="117"/>
        <end position="132"/>
    </location>
</feature>
<dbReference type="InterPro" id="IPR050164">
    <property type="entry name" value="Peptidase_C19"/>
</dbReference>
<dbReference type="GO" id="GO:0004843">
    <property type="term" value="F:cysteine-type deubiquitinase activity"/>
    <property type="evidence" value="ECO:0007669"/>
    <property type="project" value="InterPro"/>
</dbReference>
<dbReference type="OrthoDB" id="420187at2759"/>
<feature type="domain" description="Ubiquitin-like" evidence="5">
    <location>
        <begin position="1145"/>
        <end position="1226"/>
    </location>
</feature>
<dbReference type="CDD" id="cd02659">
    <property type="entry name" value="peptidase_C19C"/>
    <property type="match status" value="1"/>
</dbReference>
<keyword evidence="2" id="KW-0833">Ubl conjugation pathway</keyword>
<evidence type="ECO:0000256" key="2">
    <source>
        <dbReference type="ARBA" id="ARBA00022786"/>
    </source>
</evidence>
<evidence type="ECO:0000259" key="6">
    <source>
        <dbReference type="PROSITE" id="PS50235"/>
    </source>
</evidence>
<keyword evidence="8" id="KW-1185">Reference proteome</keyword>
<feature type="compositionally biased region" description="Low complexity" evidence="4">
    <location>
        <begin position="2314"/>
        <end position="2341"/>
    </location>
</feature>
<dbReference type="Gene3D" id="3.10.20.90">
    <property type="entry name" value="Phosphatidylinositol 3-kinase Catalytic Subunit, Chain A, domain 1"/>
    <property type="match status" value="1"/>
</dbReference>
<dbReference type="PANTHER" id="PTHR24006:SF910">
    <property type="entry name" value="UBIQUITINYL HYDROLASE 1"/>
    <property type="match status" value="1"/>
</dbReference>
<dbReference type="InterPro" id="IPR029071">
    <property type="entry name" value="Ubiquitin-like_domsf"/>
</dbReference>
<feature type="region of interest" description="Disordered" evidence="4">
    <location>
        <begin position="249"/>
        <end position="276"/>
    </location>
</feature>
<reference evidence="7" key="1">
    <citation type="journal article" date="2020" name="Fungal Divers.">
        <title>Resolving the Mortierellaceae phylogeny through synthesis of multi-gene phylogenetics and phylogenomics.</title>
        <authorList>
            <person name="Vandepol N."/>
            <person name="Liber J."/>
            <person name="Desiro A."/>
            <person name="Na H."/>
            <person name="Kennedy M."/>
            <person name="Barry K."/>
            <person name="Grigoriev I.V."/>
            <person name="Miller A.N."/>
            <person name="O'Donnell K."/>
            <person name="Stajich J.E."/>
            <person name="Bonito G."/>
        </authorList>
    </citation>
    <scope>NUCLEOTIDE SEQUENCE</scope>
    <source>
        <strain evidence="7">CK1249</strain>
    </source>
</reference>
<comment type="caution">
    <text evidence="7">The sequence shown here is derived from an EMBL/GenBank/DDBJ whole genome shotgun (WGS) entry which is preliminary data.</text>
</comment>
<dbReference type="SUPFAM" id="SSF54236">
    <property type="entry name" value="Ubiquitin-like"/>
    <property type="match status" value="1"/>
</dbReference>
<feature type="compositionally biased region" description="Acidic residues" evidence="4">
    <location>
        <begin position="169"/>
        <end position="199"/>
    </location>
</feature>
<dbReference type="GO" id="GO:0006508">
    <property type="term" value="P:proteolysis"/>
    <property type="evidence" value="ECO:0007669"/>
    <property type="project" value="UniProtKB-KW"/>
</dbReference>
<dbReference type="InterPro" id="IPR056850">
    <property type="entry name" value="ARM_UBP34_24_USP9X_Y"/>
</dbReference>
<dbReference type="PROSITE" id="PS00973">
    <property type="entry name" value="USP_2"/>
    <property type="match status" value="1"/>
</dbReference>
<evidence type="ECO:0000256" key="1">
    <source>
        <dbReference type="ARBA" id="ARBA00022670"/>
    </source>
</evidence>
<dbReference type="Gene3D" id="3.90.70.10">
    <property type="entry name" value="Cysteine proteinases"/>
    <property type="match status" value="1"/>
</dbReference>
<feature type="region of interest" description="Disordered" evidence="4">
    <location>
        <begin position="2308"/>
        <end position="2348"/>
    </location>
</feature>
<dbReference type="SUPFAM" id="SSF54001">
    <property type="entry name" value="Cysteine proteinases"/>
    <property type="match status" value="1"/>
</dbReference>
<dbReference type="FunFam" id="3.90.70.10:FF:000022">
    <property type="entry name" value="Ubiquitin carboxyl-terminal hydrolase 24"/>
    <property type="match status" value="1"/>
</dbReference>
<evidence type="ECO:0000313" key="7">
    <source>
        <dbReference type="EMBL" id="KAF9961323.1"/>
    </source>
</evidence>
<dbReference type="Proteomes" id="UP000738359">
    <property type="component" value="Unassembled WGS sequence"/>
</dbReference>
<proteinExistence type="predicted"/>
<evidence type="ECO:0000259" key="5">
    <source>
        <dbReference type="PROSITE" id="PS50053"/>
    </source>
</evidence>
<evidence type="ECO:0000313" key="8">
    <source>
        <dbReference type="Proteomes" id="UP000738359"/>
    </source>
</evidence>
<keyword evidence="1" id="KW-0645">Protease</keyword>
<dbReference type="InterPro" id="IPR021905">
    <property type="entry name" value="DUF3517"/>
</dbReference>
<dbReference type="InterPro" id="IPR018200">
    <property type="entry name" value="USP_CS"/>
</dbReference>
<dbReference type="PROSITE" id="PS00972">
    <property type="entry name" value="USP_1"/>
    <property type="match status" value="1"/>
</dbReference>
<evidence type="ECO:0008006" key="9">
    <source>
        <dbReference type="Google" id="ProtNLM"/>
    </source>
</evidence>
<dbReference type="CDD" id="cd17039">
    <property type="entry name" value="Ubl_ubiquitin_like"/>
    <property type="match status" value="1"/>
</dbReference>
<dbReference type="EMBL" id="JAAAHY010000589">
    <property type="protein sequence ID" value="KAF9961323.1"/>
    <property type="molecule type" value="Genomic_DNA"/>
</dbReference>
<feature type="compositionally biased region" description="Polar residues" evidence="4">
    <location>
        <begin position="17"/>
        <end position="36"/>
    </location>
</feature>
<dbReference type="InterPro" id="IPR001394">
    <property type="entry name" value="Peptidase_C19_UCH"/>
</dbReference>
<dbReference type="InterPro" id="IPR038765">
    <property type="entry name" value="Papain-like_cys_pep_sf"/>
</dbReference>
<organism evidence="7 8">
    <name type="scientific">Mortierella alpina</name>
    <name type="common">Oleaginous fungus</name>
    <name type="synonym">Mortierella renispora</name>
    <dbReference type="NCBI Taxonomy" id="64518"/>
    <lineage>
        <taxon>Eukaryota</taxon>
        <taxon>Fungi</taxon>
        <taxon>Fungi incertae sedis</taxon>
        <taxon>Mucoromycota</taxon>
        <taxon>Mortierellomycotina</taxon>
        <taxon>Mortierellomycetes</taxon>
        <taxon>Mortierellales</taxon>
        <taxon>Mortierellaceae</taxon>
        <taxon>Mortierella</taxon>
    </lineage>
</organism>
<feature type="compositionally biased region" description="Basic and acidic residues" evidence="4">
    <location>
        <begin position="50"/>
        <end position="63"/>
    </location>
</feature>
<feature type="region of interest" description="Disordered" evidence="4">
    <location>
        <begin position="1878"/>
        <end position="1901"/>
    </location>
</feature>
<dbReference type="Pfam" id="PF00443">
    <property type="entry name" value="UCH"/>
    <property type="match status" value="1"/>
</dbReference>
<dbReference type="PROSITE" id="PS50235">
    <property type="entry name" value="USP_3"/>
    <property type="match status" value="1"/>
</dbReference>
<dbReference type="Pfam" id="PF12030">
    <property type="entry name" value="DUF3517"/>
    <property type="match status" value="1"/>
</dbReference>
<dbReference type="InterPro" id="IPR000626">
    <property type="entry name" value="Ubiquitin-like_dom"/>
</dbReference>
<evidence type="ECO:0000256" key="3">
    <source>
        <dbReference type="ARBA" id="ARBA00022801"/>
    </source>
</evidence>
<dbReference type="GO" id="GO:0005634">
    <property type="term" value="C:nucleus"/>
    <property type="evidence" value="ECO:0007669"/>
    <property type="project" value="TreeGrafter"/>
</dbReference>
<dbReference type="GO" id="GO:0016579">
    <property type="term" value="P:protein deubiquitination"/>
    <property type="evidence" value="ECO:0007669"/>
    <property type="project" value="InterPro"/>
</dbReference>
<accession>A0A9P6J3R0</accession>
<keyword evidence="3" id="KW-0378">Hydrolase</keyword>
<feature type="region of interest" description="Disordered" evidence="4">
    <location>
        <begin position="1"/>
        <end position="199"/>
    </location>
</feature>
<protein>
    <recommendedName>
        <fullName evidence="9">Ubiquitinyl hydrolase 1</fullName>
    </recommendedName>
</protein>
<dbReference type="PROSITE" id="PS50053">
    <property type="entry name" value="UBIQUITIN_2"/>
    <property type="match status" value="1"/>
</dbReference>
<evidence type="ECO:0000256" key="4">
    <source>
        <dbReference type="SAM" id="MobiDB-lite"/>
    </source>
</evidence>
<sequence length="3245" mass="364752">MPPAGPPWSTEYDRRTVTTAQRTENQNPDLGTSNMEGSAMAASEQDDVSSVERQDEQQAHIQERGVPLSEASRMTMDVEQLTGTTIQPFGPPAYQAKDTAVEEGRGAAELDMADDMQTYKDSDDDDQGPRRDYYRHKSPSEAHPQQEQDFTVWANPPGDSGDLVAQSSDDYEDDIGDEEDEVDEDDDDEFSDDTGDLEEEVRDIPTKNDFVYNRVAHHGPYLKSRRQIEQLKKNQHRPGTLRKKPMRLRTVSGSGSRLDSGAGLNPTITSNQDEELESVSPERLFIQNCEEVTLKLQQGPTQQVVDALKGLIKHSLDWRNTGTVPRGCQYSVDQLITLENSFFAVWAKLLIERRPSPLNNAIVLYLQDFVRLGCAIVGKDGFLPDLYADVLTAMFEKGDLEIYRRNPKRPSRIAHVEREDEVSLLQQDLQRLFSSLGGVDACISAIESHLESTENADVKIKYLSQLLGLISRIQVASDSGNAHAAGVSELSKRLIAAVLAYFPDHGDSFRSASKTAVLEIIAYVGVFLVENYRVQTPYSTLIQEPDTDYEEFDVHDPISRSNLGEAKFADFRLEMAIRLMKTSRLDLRLTGLVELKEVLVRIQRLQQGRSRLRRRSEADMEVQMEQDRVPIEHLCTKLQSLQIVGYIFGPNIHLEIVQRSTDVLAFMVQARVLTMADIGLIWAAVGGNQHRSIVYGVYQVLSELCSKLPQAYLRDLFNKLQAVPMENWDLQLVELARSLFLAMVQRAKYNSEEGPVSLIPYETLLHVLRNATMKLNARDDPSFGTVQPMSRDVIGGIAQLLSDGLAVGPLQQDRKALIEYCLRDVKLNHPGAIWSLQVIQKIFELHFINDEKAGSQFYKQVCSSLPELYISNLKGFTSAVKALPPTPSPTILSFAPLSTHHQAQEYWRGLQLSIRLDFLKSMAKIFPVSWGSPGLADTIWECLIADPIGSQEQDATFSCLESMTEPRFVEHVYGKLLPRLDIATISQRGWHCVRQYFLLLNWHQQKLVVRMDQAVENSQIIVVLKPLQGMDLIWKIALHARASIVGAHATELLSSLIKHQSVQEDGPARDVAAYEFREGLVETCVAHLVESSDLLAKNELTITSDISLVFERCIGILKAFLAACNSELSDKATRPEIHGTLDEEAMLAIKVNSAIIPTFQVAIHPSSAMATLRRLIAAKLGCSEPDEVRLFLLGKDIMSAWDNKTLEELGIEHGQTLLASKRPRSAIPIQSVEGMNRLPTDLLLKPDFFERIRQIFLLGEKYASQAWEFILNSLIRRDQNAEDPSKQLWIKRFLELGGQQRLIALLISESGLGADKSSPTARKALGLMLKVLVRLTASADTESLMATASSGLTVPVFLNRLVSEILTSAAREGGHGTNDQSIVLNATSLISHLCAGPQGWSYLHGGPDIRSLLFVSMVQSDSMQIRQTVLEMGTKFCLQNSDMQASETSPVLFFLDILQSFLPIPKEYEGNCSELFEFFEIVSREASNLCSEDYYRALYARLMDNIINHPSSEDTSTLTEDTVLIGMLKVATAMISVNTSLRQLDAGFRIIDFVFDECLFPQTSVEASSSANVNKKSAKCTSEGSRSAAFGYLEEAVRGNPEALRLVINKTRRHFERDFETEDQWGYDPQTIKKARCGFVGLQNLGATCYVNSIIQQFYMNESFRHGILDVPSGDDDAAKQDTLLYQLQALFGNLQESQKRAYNARSFCYAYKDWDGNPMNVAVQMDVDEFFNILFDRLESSVKGTVQEELFKQQYGGKLVQQIKSKDCEHISEREDSFFSIQCEVKNKKTLEESLQLYVEGEILDGDNKYKCSGCDKHVDAIKRACIKELPRNLILHLKRFDYDMDTMRRIKINDRFEFPNRLDMEPYTLDYLTRKEQAQEGTSSSPPPNPPGGSENGAASQYNLVGVLVHTGTADSGHYYSYIKDRGQDVPSTVSPNSSLDAAQGDSARWYHFNDSKVEEFDASEIPAKAFGGSEFIPQDLSPYMKTPPRTTTKPYSAYMLFYERADAVVVKGPHVATPASVPKDIKEVVEKENALLSRDLSVFDRLYYQFVWDLFNMYQTLPKEMEQGDIVSTVPEPLDYLSMECGLDFFFSVLIHARDVDQELQQWVRFLSSLLTVYPSGCAKFLRSLALNQDLLLSVLLLCPITQVREAVIDLIYEALHNLREADKIEYGLLTDSMMMEPLPRSEDDRADDDWIWAQGSVIHNFLRTLLNLLPEARVNWRNFDEYFKLMYNITQLGRSERVLMVREGYLSELIEFYTAEEKNDFKKKKMGDKFTKPNFRYLLLAIQENLVTCDITRSYETLQRRNSAHSTSSASGVRRASSEESSSSASSASSLTSDEPTMESDIHLASASPELEKPVILSPADMNALFYCHGSPGSGAEKSLLLITKMLQDRTDSTIISRIVTHMSTHVVIGHRLLESLFACLAYANEDQFTSIMQVFKDLVLLVDDQLESRVDIILTHLVKTLEQSPQPSVAYDCLDFFRTISDFGQCGRFAQAWLLRNSRIWLQELLLMQSDSDTRMRARLFFMELLSSERAFNGWNDVQAAMASVQHFGGLLGLLKAVPELLAMYPAHARRDDEDGGWRFVEYFKALTELVRGDAERELFFQCWSMFIDILNKIDTQQLNLDYDKKEMMVFWARIMNNDVERNTRLANFPPVGVLLRKFYVCLQNNPTNIQFHREVLPIYFGLVLKFCRLSPAFHSEWIKCNNFTWANQTMIWGGFTQHCPQELRQLLQYTFAQEPLYRHECWRLLQSAEPARSLTSFILLARATFAPENEVAGALFYQMRGLINLTEVMKLADQSGTVTSDNEFFAVDALMLLSDYLCRMTVCRNTPAFAEAMDHWSNIEDAIKLLTGNLMWSAPHQVYTHSIKILMVIAQEATFTQAAPIFDILRSAHSEWRISLDSGVMVQAQLQGMFGGNHSPYCQHGVIEAPQTLASVGSPPMRIGPLIFMHPGLFESLGAEASKDIVDKWFVPYWTLVQQACKLDGGNAHCRLAIECAALLAIEQIPARSLMHLETLGEILDVIAGSNEDLVPLPPSSNLFVFLERFFRRDEYLGALQERHLMICSALLKCIVVDEVTPLIASVMEANFIHAEEILDRCEQLSQTQMNGMEEMLEADAQGLITSLQNLRVLDSTAGESGTTRLRNVQDRARLIQALLPVSYATVLSGLLPAAESSAQPSALGVEEALDSTTGADATMVTDVGGSCAPETLAVEEDTAMMTGVVHGGPEVLDGEKKSDGDE</sequence>
<dbReference type="GO" id="GO:0005829">
    <property type="term" value="C:cytosol"/>
    <property type="evidence" value="ECO:0007669"/>
    <property type="project" value="TreeGrafter"/>
</dbReference>
<dbReference type="Pfam" id="PF25010">
    <property type="entry name" value="ARM_UBP24_USP9X-Y"/>
    <property type="match status" value="1"/>
</dbReference>
<name>A0A9P6J3R0_MORAP</name>
<gene>
    <name evidence="7" type="ORF">BGZ70_008307</name>
</gene>